<evidence type="ECO:0000259" key="17">
    <source>
        <dbReference type="Pfam" id="PF04389"/>
    </source>
</evidence>
<dbReference type="GO" id="GO:0010075">
    <property type="term" value="P:regulation of meristem growth"/>
    <property type="evidence" value="ECO:0007669"/>
    <property type="project" value="UniProtKB-ARBA"/>
</dbReference>
<dbReference type="Gene3D" id="3.40.630.10">
    <property type="entry name" value="Zn peptidases"/>
    <property type="match status" value="1"/>
</dbReference>
<keyword evidence="6" id="KW-0479">Metal-binding</keyword>
<evidence type="ECO:0000256" key="3">
    <source>
        <dbReference type="ARBA" id="ARBA00005634"/>
    </source>
</evidence>
<comment type="catalytic activity">
    <reaction evidence="14">
        <text>Release of an unsubstituted, C-terminal glutamyl residue, typically from Ac-Asp-Glu or folylpoly-gamma-glutamates.</text>
        <dbReference type="EC" id="3.4.17.21"/>
    </reaction>
</comment>
<dbReference type="Pfam" id="PF04389">
    <property type="entry name" value="Peptidase_M28"/>
    <property type="match status" value="1"/>
</dbReference>
<dbReference type="GO" id="GO:0004181">
    <property type="term" value="F:metallocarboxypeptidase activity"/>
    <property type="evidence" value="ECO:0007669"/>
    <property type="project" value="UniProtKB-EC"/>
</dbReference>
<comment type="cofactor">
    <cofactor evidence="1">
        <name>Zn(2+)</name>
        <dbReference type="ChEBI" id="CHEBI:29105"/>
    </cofactor>
</comment>
<keyword evidence="12" id="KW-0472">Membrane</keyword>
<dbReference type="CDD" id="cd08022">
    <property type="entry name" value="M28_PSMA_like"/>
    <property type="match status" value="1"/>
</dbReference>
<comment type="subcellular location">
    <subcellularLocation>
        <location evidence="2">Endoplasmic reticulum membrane</location>
        <topology evidence="2">Single-pass type II membrane protein</topology>
    </subcellularLocation>
</comment>
<proteinExistence type="inferred from homology"/>
<keyword evidence="8" id="KW-0862">Zinc</keyword>
<dbReference type="FunFam" id="3.40.630.10:FF:000164">
    <property type="entry name" value="Os01g0740650 protein"/>
    <property type="match status" value="1"/>
</dbReference>
<keyword evidence="4" id="KW-0645">Protease</keyword>
<evidence type="ECO:0000313" key="18">
    <source>
        <dbReference type="EMBL" id="MBX28534.1"/>
    </source>
</evidence>
<name>A0A2P2MED3_RHIMU</name>
<dbReference type="GO" id="GO:0005789">
    <property type="term" value="C:endoplasmic reticulum membrane"/>
    <property type="evidence" value="ECO:0007669"/>
    <property type="project" value="UniProtKB-SubCell"/>
</dbReference>
<evidence type="ECO:0000256" key="12">
    <source>
        <dbReference type="ARBA" id="ARBA00023136"/>
    </source>
</evidence>
<feature type="domain" description="Peptidase M28" evidence="17">
    <location>
        <begin position="57"/>
        <end position="245"/>
    </location>
</feature>
<evidence type="ECO:0000256" key="2">
    <source>
        <dbReference type="ARBA" id="ARBA00004648"/>
    </source>
</evidence>
<keyword evidence="5" id="KW-0812">Transmembrane</keyword>
<organism evidence="18">
    <name type="scientific">Rhizophora mucronata</name>
    <name type="common">Asiatic mangrove</name>
    <dbReference type="NCBI Taxonomy" id="61149"/>
    <lineage>
        <taxon>Eukaryota</taxon>
        <taxon>Viridiplantae</taxon>
        <taxon>Streptophyta</taxon>
        <taxon>Embryophyta</taxon>
        <taxon>Tracheophyta</taxon>
        <taxon>Spermatophyta</taxon>
        <taxon>Magnoliopsida</taxon>
        <taxon>eudicotyledons</taxon>
        <taxon>Gunneridae</taxon>
        <taxon>Pentapetalae</taxon>
        <taxon>rosids</taxon>
        <taxon>fabids</taxon>
        <taxon>Malpighiales</taxon>
        <taxon>Rhizophoraceae</taxon>
        <taxon>Rhizophora</taxon>
    </lineage>
</organism>
<dbReference type="EMBL" id="GGEC01048050">
    <property type="protein sequence ID" value="MBX28534.1"/>
    <property type="molecule type" value="Transcribed_RNA"/>
</dbReference>
<keyword evidence="7" id="KW-0378">Hydrolase</keyword>
<keyword evidence="9" id="KW-0735">Signal-anchor</keyword>
<reference evidence="18" key="1">
    <citation type="submission" date="2018-02" db="EMBL/GenBank/DDBJ databases">
        <title>Rhizophora mucronata_Transcriptome.</title>
        <authorList>
            <person name="Meera S.P."/>
            <person name="Sreeshan A."/>
            <person name="Augustine A."/>
        </authorList>
    </citation>
    <scope>NUCLEOTIDE SEQUENCE</scope>
    <source>
        <tissue evidence="18">Leaf</tissue>
    </source>
</reference>
<feature type="domain" description="Transferrin receptor-like dimerisation" evidence="16">
    <location>
        <begin position="303"/>
        <end position="428"/>
    </location>
</feature>
<comment type="similarity">
    <text evidence="3">Belongs to the peptidase M28 family. M28B subfamily.</text>
</comment>
<evidence type="ECO:0000256" key="15">
    <source>
        <dbReference type="ARBA" id="ARBA00066561"/>
    </source>
</evidence>
<evidence type="ECO:0000256" key="14">
    <source>
        <dbReference type="ARBA" id="ARBA00052003"/>
    </source>
</evidence>
<evidence type="ECO:0000256" key="5">
    <source>
        <dbReference type="ARBA" id="ARBA00022692"/>
    </source>
</evidence>
<dbReference type="InterPro" id="IPR007365">
    <property type="entry name" value="TFR-like_dimer_dom"/>
</dbReference>
<dbReference type="Gene3D" id="1.20.930.40">
    <property type="entry name" value="Transferrin receptor-like, dimerisation domain"/>
    <property type="match status" value="1"/>
</dbReference>
<dbReference type="InterPro" id="IPR007484">
    <property type="entry name" value="Peptidase_M28"/>
</dbReference>
<dbReference type="Pfam" id="PF04253">
    <property type="entry name" value="TFR_dimer"/>
    <property type="match status" value="1"/>
</dbReference>
<evidence type="ECO:0000259" key="16">
    <source>
        <dbReference type="Pfam" id="PF04253"/>
    </source>
</evidence>
<evidence type="ECO:0000256" key="6">
    <source>
        <dbReference type="ARBA" id="ARBA00022723"/>
    </source>
</evidence>
<dbReference type="AlphaFoldDB" id="A0A2P2MED3"/>
<dbReference type="GO" id="GO:0046872">
    <property type="term" value="F:metal ion binding"/>
    <property type="evidence" value="ECO:0007669"/>
    <property type="project" value="UniProtKB-KW"/>
</dbReference>
<evidence type="ECO:0000256" key="11">
    <source>
        <dbReference type="ARBA" id="ARBA00023049"/>
    </source>
</evidence>
<protein>
    <recommendedName>
        <fullName evidence="15">glutamate carboxypeptidase II</fullName>
        <ecNumber evidence="15">3.4.17.21</ecNumber>
    </recommendedName>
</protein>
<evidence type="ECO:0000256" key="9">
    <source>
        <dbReference type="ARBA" id="ARBA00022968"/>
    </source>
</evidence>
<evidence type="ECO:0000256" key="8">
    <source>
        <dbReference type="ARBA" id="ARBA00022833"/>
    </source>
</evidence>
<evidence type="ECO:0000256" key="13">
    <source>
        <dbReference type="ARBA" id="ARBA00023180"/>
    </source>
</evidence>
<sequence length="432" mass="48337">MPLSEENADVIIRSLSGPMAPLSWRDSGQPKVRQVGPGPTIVNLTYQGEKKMVTIRNVFASIRGLEEPDRFVLLGNHRDAWTYGAVDPNSGTAALLDISRRYALLIQKGWKPRRTIILCSWDAEEFGMVGSTEWVEQNLVNLGAKAVAYLNVDCAVQGPGFFAGATAQLDDVLLEVTKKVEDPDSMGTTLYEKWTAMNQVFGIQRLSGVDSDFAPFLHHAGVPCVDIYYGQEFPVYHTAFDSYDWMKNYADPLFHRHVAVAGVWGLLALHLADDYILPFNYLSYADQLEWYRKVLSNFVDQSISLHSLAISIQGFAAAAKEAENEAELLREQESRGEFVALKVRALNDRLMLAERGFLDDNGLKGRQWFKHLVYGPPGDYESKLNFFPGVADAISQSKSMDQRDRQVAIQHEIWKVARGIERAATALKGQLS</sequence>
<keyword evidence="13" id="KW-0325">Glycoprotein</keyword>
<dbReference type="GO" id="GO:0006508">
    <property type="term" value="P:proteolysis"/>
    <property type="evidence" value="ECO:0007669"/>
    <property type="project" value="UniProtKB-KW"/>
</dbReference>
<dbReference type="InterPro" id="IPR039373">
    <property type="entry name" value="Peptidase_M28B"/>
</dbReference>
<evidence type="ECO:0000256" key="10">
    <source>
        <dbReference type="ARBA" id="ARBA00022989"/>
    </source>
</evidence>
<keyword evidence="10" id="KW-1133">Transmembrane helix</keyword>
<dbReference type="InterPro" id="IPR036757">
    <property type="entry name" value="TFR-like_dimer_dom_sf"/>
</dbReference>
<dbReference type="SUPFAM" id="SSF53187">
    <property type="entry name" value="Zn-dependent exopeptidases"/>
    <property type="match status" value="1"/>
</dbReference>
<evidence type="ECO:0000256" key="1">
    <source>
        <dbReference type="ARBA" id="ARBA00001947"/>
    </source>
</evidence>
<accession>A0A2P2MED3</accession>
<dbReference type="PANTHER" id="PTHR10404">
    <property type="entry name" value="N-ACETYLATED-ALPHA-LINKED ACIDIC DIPEPTIDASE"/>
    <property type="match status" value="1"/>
</dbReference>
<dbReference type="FunFam" id="1.20.930.40:FF:000001">
    <property type="entry name" value="N-acetylated-alpha-linked acidic dipeptidase 2"/>
    <property type="match status" value="1"/>
</dbReference>
<keyword evidence="11" id="KW-0482">Metalloprotease</keyword>
<evidence type="ECO:0000256" key="4">
    <source>
        <dbReference type="ARBA" id="ARBA00022670"/>
    </source>
</evidence>
<dbReference type="SUPFAM" id="SSF47672">
    <property type="entry name" value="Transferrin receptor-like dimerisation domain"/>
    <property type="match status" value="1"/>
</dbReference>
<dbReference type="PANTHER" id="PTHR10404:SF75">
    <property type="entry name" value="GLUTAMATE CARBOXYPEPTIDASE AMP1-RELATED"/>
    <property type="match status" value="1"/>
</dbReference>
<evidence type="ECO:0000256" key="7">
    <source>
        <dbReference type="ARBA" id="ARBA00022801"/>
    </source>
</evidence>
<dbReference type="EC" id="3.4.17.21" evidence="15"/>